<reference evidence="2" key="1">
    <citation type="submission" date="2017-09" db="EMBL/GenBank/DDBJ databases">
        <title>Depth-based differentiation of microbial function through sediment-hosted aquifers and enrichment of novel symbionts in the deep terrestrial subsurface.</title>
        <authorList>
            <person name="Probst A.J."/>
            <person name="Ladd B."/>
            <person name="Jarett J.K."/>
            <person name="Geller-Mcgrath D.E."/>
            <person name="Sieber C.M.K."/>
            <person name="Emerson J.B."/>
            <person name="Anantharaman K."/>
            <person name="Thomas B.C."/>
            <person name="Malmstrom R."/>
            <person name="Stieglmeier M."/>
            <person name="Klingl A."/>
            <person name="Woyke T."/>
            <person name="Ryan C.M."/>
            <person name="Banfield J.F."/>
        </authorList>
    </citation>
    <scope>NUCLEOTIDE SEQUENCE [LARGE SCALE GENOMIC DNA]</scope>
</reference>
<sequence>MKKALIVLVLIVIIVLAIWWLGKGDTAQELDNTPIDTVENDTAFDRLDETAIDAEFDALDAEIEAL</sequence>
<dbReference type="EMBL" id="PFBB01000024">
    <property type="protein sequence ID" value="PIR88427.1"/>
    <property type="molecule type" value="Genomic_DNA"/>
</dbReference>
<dbReference type="Proteomes" id="UP000229615">
    <property type="component" value="Unassembled WGS sequence"/>
</dbReference>
<organism evidence="1 2">
    <name type="scientific">Candidatus Harrisonbacteria bacterium CG10_big_fil_rev_8_21_14_0_10_44_23</name>
    <dbReference type="NCBI Taxonomy" id="1974585"/>
    <lineage>
        <taxon>Bacteria</taxon>
        <taxon>Candidatus Harrisoniibacteriota</taxon>
    </lineage>
</organism>
<evidence type="ECO:0000313" key="2">
    <source>
        <dbReference type="Proteomes" id="UP000229615"/>
    </source>
</evidence>
<name>A0A2H0UPU3_9BACT</name>
<proteinExistence type="predicted"/>
<accession>A0A2H0UPU3</accession>
<evidence type="ECO:0000313" key="1">
    <source>
        <dbReference type="EMBL" id="PIR88427.1"/>
    </source>
</evidence>
<comment type="caution">
    <text evidence="1">The sequence shown here is derived from an EMBL/GenBank/DDBJ whole genome shotgun (WGS) entry which is preliminary data.</text>
</comment>
<dbReference type="AlphaFoldDB" id="A0A2H0UPU3"/>
<gene>
    <name evidence="1" type="ORF">COU09_02380</name>
</gene>
<protein>
    <submittedName>
        <fullName evidence="1">Uncharacterized protein</fullName>
    </submittedName>
</protein>